<gene>
    <name evidence="2" type="ORF">D584_21606</name>
</gene>
<dbReference type="InterPro" id="IPR024432">
    <property type="entry name" value="Put_RecE_PDDEXK-like_dom"/>
</dbReference>
<dbReference type="OrthoDB" id="8192864at2"/>
<dbReference type="AlphaFoldDB" id="M5JTE0"/>
<dbReference type="RefSeq" id="WP_006472870.1">
    <property type="nucleotide sequence ID" value="NZ_AOGE01000066.1"/>
</dbReference>
<proteinExistence type="predicted"/>
<dbReference type="PATRIC" id="fig|1234597.4.peg.4458"/>
<sequence>MIYEHPDGLYFGLDEAIYHADPALGSSNHKLLAVSPEGYWFGSRFNPARPADKDTDARALGRGVHKAALEGLDEFKANFVRRPEDVERLTEKTKALLAPRGETILSGANYDRALLASKMIRAHPDLANSLDGGAPEVSIFWTVEIDGQPVRCKGRFDFLKPRAIVDLKSISINRPLPFPVLCLRAIRRFRYLVQTDLYLEGRKLVRGFARNGQVYGDAPPELVERLGAEKEFAFVFIFWASDGPPLVWSTQISPGNPILAESRSIIEQARRNFIDYRERFGTDALWLDFQPLAELTAGDLEGAFGGEW</sequence>
<dbReference type="Proteomes" id="UP000011971">
    <property type="component" value="Unassembled WGS sequence"/>
</dbReference>
<protein>
    <recommendedName>
        <fullName evidence="1">Putative exodeoxyribonuclease 8 PDDEXK-like domain-containing protein</fullName>
    </recommendedName>
</protein>
<dbReference type="EMBL" id="AOGE01000066">
    <property type="protein sequence ID" value="ELT47054.1"/>
    <property type="molecule type" value="Genomic_DNA"/>
</dbReference>
<evidence type="ECO:0000313" key="2">
    <source>
        <dbReference type="EMBL" id="ELT47054.1"/>
    </source>
</evidence>
<comment type="caution">
    <text evidence="2">The sequence shown here is derived from an EMBL/GenBank/DDBJ whole genome shotgun (WGS) entry which is preliminary data.</text>
</comment>
<name>M5JTE0_9HYPH</name>
<evidence type="ECO:0000259" key="1">
    <source>
        <dbReference type="Pfam" id="PF12684"/>
    </source>
</evidence>
<evidence type="ECO:0000313" key="3">
    <source>
        <dbReference type="Proteomes" id="UP000011971"/>
    </source>
</evidence>
<dbReference type="InterPro" id="IPR011604">
    <property type="entry name" value="PDDEXK-like_dom_sf"/>
</dbReference>
<dbReference type="Gene3D" id="3.90.320.10">
    <property type="match status" value="1"/>
</dbReference>
<reference evidence="2 3" key="1">
    <citation type="journal article" date="2013" name="Gut Pathog.">
        <title>Draft genome of Ochrobactrum intermedium strain M86 isolated from non-ulcer dyspeptic individual from India.</title>
        <authorList>
            <person name="Kulkarni G."/>
            <person name="Dhotre D."/>
            <person name="Dharne M."/>
            <person name="Shetty S."/>
            <person name="Chowdhury S."/>
            <person name="Misra V."/>
            <person name="Misra S."/>
            <person name="Patole M."/>
            <person name="Shouche Y."/>
        </authorList>
    </citation>
    <scope>NUCLEOTIDE SEQUENCE [LARGE SCALE GENOMIC DNA]</scope>
    <source>
        <strain evidence="2 3">M86</strain>
    </source>
</reference>
<accession>M5JTE0</accession>
<feature type="domain" description="Putative exodeoxyribonuclease 8 PDDEXK-like" evidence="1">
    <location>
        <begin position="52"/>
        <end position="207"/>
    </location>
</feature>
<dbReference type="Pfam" id="PF12684">
    <property type="entry name" value="DUF3799"/>
    <property type="match status" value="1"/>
</dbReference>
<organism evidence="2 3">
    <name type="scientific">Brucella intermedia M86</name>
    <dbReference type="NCBI Taxonomy" id="1234597"/>
    <lineage>
        <taxon>Bacteria</taxon>
        <taxon>Pseudomonadati</taxon>
        <taxon>Pseudomonadota</taxon>
        <taxon>Alphaproteobacteria</taxon>
        <taxon>Hyphomicrobiales</taxon>
        <taxon>Brucellaceae</taxon>
        <taxon>Brucella/Ochrobactrum group</taxon>
        <taxon>Brucella</taxon>
    </lineage>
</organism>